<accession>A0A9D4ISC8</accession>
<feature type="compositionally biased region" description="Polar residues" evidence="1">
    <location>
        <begin position="22"/>
        <end position="32"/>
    </location>
</feature>
<keyword evidence="3" id="KW-1185">Reference proteome</keyword>
<feature type="compositionally biased region" description="Basic and acidic residues" evidence="1">
    <location>
        <begin position="1"/>
        <end position="21"/>
    </location>
</feature>
<protein>
    <submittedName>
        <fullName evidence="2">Uncharacterized protein</fullName>
    </submittedName>
</protein>
<evidence type="ECO:0000313" key="2">
    <source>
        <dbReference type="EMBL" id="KAH3782328.1"/>
    </source>
</evidence>
<comment type="caution">
    <text evidence="2">The sequence shown here is derived from an EMBL/GenBank/DDBJ whole genome shotgun (WGS) entry which is preliminary data.</text>
</comment>
<evidence type="ECO:0000313" key="3">
    <source>
        <dbReference type="Proteomes" id="UP000828390"/>
    </source>
</evidence>
<organism evidence="2 3">
    <name type="scientific">Dreissena polymorpha</name>
    <name type="common">Zebra mussel</name>
    <name type="synonym">Mytilus polymorpha</name>
    <dbReference type="NCBI Taxonomy" id="45954"/>
    <lineage>
        <taxon>Eukaryota</taxon>
        <taxon>Metazoa</taxon>
        <taxon>Spiralia</taxon>
        <taxon>Lophotrochozoa</taxon>
        <taxon>Mollusca</taxon>
        <taxon>Bivalvia</taxon>
        <taxon>Autobranchia</taxon>
        <taxon>Heteroconchia</taxon>
        <taxon>Euheterodonta</taxon>
        <taxon>Imparidentia</taxon>
        <taxon>Neoheterodontei</taxon>
        <taxon>Myida</taxon>
        <taxon>Dreissenoidea</taxon>
        <taxon>Dreissenidae</taxon>
        <taxon>Dreissena</taxon>
    </lineage>
</organism>
<dbReference type="Proteomes" id="UP000828390">
    <property type="component" value="Unassembled WGS sequence"/>
</dbReference>
<dbReference type="AlphaFoldDB" id="A0A9D4ISC8"/>
<proteinExistence type="predicted"/>
<evidence type="ECO:0000256" key="1">
    <source>
        <dbReference type="SAM" id="MobiDB-lite"/>
    </source>
</evidence>
<reference evidence="2" key="1">
    <citation type="journal article" date="2019" name="bioRxiv">
        <title>The Genome of the Zebra Mussel, Dreissena polymorpha: A Resource for Invasive Species Research.</title>
        <authorList>
            <person name="McCartney M.A."/>
            <person name="Auch B."/>
            <person name="Kono T."/>
            <person name="Mallez S."/>
            <person name="Zhang Y."/>
            <person name="Obille A."/>
            <person name="Becker A."/>
            <person name="Abrahante J.E."/>
            <person name="Garbe J."/>
            <person name="Badalamenti J.P."/>
            <person name="Herman A."/>
            <person name="Mangelson H."/>
            <person name="Liachko I."/>
            <person name="Sullivan S."/>
            <person name="Sone E.D."/>
            <person name="Koren S."/>
            <person name="Silverstein K.A.T."/>
            <person name="Beckman K.B."/>
            <person name="Gohl D.M."/>
        </authorList>
    </citation>
    <scope>NUCLEOTIDE SEQUENCE</scope>
    <source>
        <strain evidence="2">Duluth1</strain>
        <tissue evidence="2">Whole animal</tissue>
    </source>
</reference>
<name>A0A9D4ISC8_DREPO</name>
<sequence>MKKYEELLKLSQDPEKCDRQTDSQTDAQSANHKSPPLKPEVDNKTETFNNAVCNVTAP</sequence>
<reference evidence="2" key="2">
    <citation type="submission" date="2020-11" db="EMBL/GenBank/DDBJ databases">
        <authorList>
            <person name="McCartney M.A."/>
            <person name="Auch B."/>
            <person name="Kono T."/>
            <person name="Mallez S."/>
            <person name="Becker A."/>
            <person name="Gohl D.M."/>
            <person name="Silverstein K.A.T."/>
            <person name="Koren S."/>
            <person name="Bechman K.B."/>
            <person name="Herman A."/>
            <person name="Abrahante J.E."/>
            <person name="Garbe J."/>
        </authorList>
    </citation>
    <scope>NUCLEOTIDE SEQUENCE</scope>
    <source>
        <strain evidence="2">Duluth1</strain>
        <tissue evidence="2">Whole animal</tissue>
    </source>
</reference>
<gene>
    <name evidence="2" type="ORF">DPMN_160243</name>
</gene>
<feature type="compositionally biased region" description="Polar residues" evidence="1">
    <location>
        <begin position="46"/>
        <end position="58"/>
    </location>
</feature>
<dbReference type="EMBL" id="JAIWYP010000008">
    <property type="protein sequence ID" value="KAH3782328.1"/>
    <property type="molecule type" value="Genomic_DNA"/>
</dbReference>
<feature type="region of interest" description="Disordered" evidence="1">
    <location>
        <begin position="1"/>
        <end position="58"/>
    </location>
</feature>